<dbReference type="Gene3D" id="3.40.630.30">
    <property type="match status" value="1"/>
</dbReference>
<evidence type="ECO:0000313" key="3">
    <source>
        <dbReference type="Proteomes" id="UP000627521"/>
    </source>
</evidence>
<dbReference type="InterPro" id="IPR000182">
    <property type="entry name" value="GNAT_dom"/>
</dbReference>
<gene>
    <name evidence="2" type="ORF">IEG06_04055</name>
</gene>
<proteinExistence type="predicted"/>
<dbReference type="RefSeq" id="WP_191099163.1">
    <property type="nucleotide sequence ID" value="NZ_JACXXF010000002.1"/>
</dbReference>
<sequence>MLDNLNQTQNQDLVIKPIAGIDTIPIRHAVLRQGKPIEACFIDQDNLESTFHFGLYYKKKLVAVCTFVSDHSTLFNDSKQYRLRAMGVLDNYQGKHFGKQLLNFGVDFLKTKQVDRLWFNARIVALNFYKNNGFETIGEIFDIPEVGPHYVMHKSLK</sequence>
<dbReference type="Proteomes" id="UP000627521">
    <property type="component" value="Unassembled WGS sequence"/>
</dbReference>
<evidence type="ECO:0000259" key="1">
    <source>
        <dbReference type="PROSITE" id="PS51186"/>
    </source>
</evidence>
<evidence type="ECO:0000313" key="2">
    <source>
        <dbReference type="EMBL" id="MBD3862612.1"/>
    </source>
</evidence>
<dbReference type="PROSITE" id="PS51186">
    <property type="entry name" value="GNAT"/>
    <property type="match status" value="1"/>
</dbReference>
<accession>A0ABR8LWK7</accession>
<feature type="domain" description="N-acetyltransferase" evidence="1">
    <location>
        <begin position="13"/>
        <end position="157"/>
    </location>
</feature>
<dbReference type="EMBL" id="JACXXH010000002">
    <property type="protein sequence ID" value="MBD3862612.1"/>
    <property type="molecule type" value="Genomic_DNA"/>
</dbReference>
<keyword evidence="3" id="KW-1185">Reference proteome</keyword>
<dbReference type="SUPFAM" id="SSF55729">
    <property type="entry name" value="Acyl-CoA N-acyltransferases (Nat)"/>
    <property type="match status" value="1"/>
</dbReference>
<reference evidence="2 3" key="1">
    <citation type="submission" date="2020-09" db="EMBL/GenBank/DDBJ databases">
        <title>Bacillus nautilus sp. nov., Chryseoglobus crepusculi sp. nov, and Psychrobacter noctis sp. nov., isolated from deep-sea sponges from the equatorial Atlantic.</title>
        <authorList>
            <person name="Stennett H.L."/>
            <person name="Williams S.E."/>
        </authorList>
    </citation>
    <scope>NUCLEOTIDE SEQUENCE [LARGE SCALE GENOMIC DNA]</scope>
    <source>
        <strain evidence="2 3">28M-24</strain>
    </source>
</reference>
<dbReference type="Pfam" id="PF00583">
    <property type="entry name" value="Acetyltransf_1"/>
    <property type="match status" value="1"/>
</dbReference>
<organism evidence="2 3">
    <name type="scientific">Olleya marilimosa</name>
    <dbReference type="NCBI Taxonomy" id="272164"/>
    <lineage>
        <taxon>Bacteria</taxon>
        <taxon>Pseudomonadati</taxon>
        <taxon>Bacteroidota</taxon>
        <taxon>Flavobacteriia</taxon>
        <taxon>Flavobacteriales</taxon>
        <taxon>Flavobacteriaceae</taxon>
    </lineage>
</organism>
<protein>
    <submittedName>
        <fullName evidence="2">GNAT family N-acetyltransferase</fullName>
    </submittedName>
</protein>
<dbReference type="CDD" id="cd04301">
    <property type="entry name" value="NAT_SF"/>
    <property type="match status" value="1"/>
</dbReference>
<comment type="caution">
    <text evidence="2">The sequence shown here is derived from an EMBL/GenBank/DDBJ whole genome shotgun (WGS) entry which is preliminary data.</text>
</comment>
<dbReference type="InterPro" id="IPR016181">
    <property type="entry name" value="Acyl_CoA_acyltransferase"/>
</dbReference>
<name>A0ABR8LWK7_9FLAO</name>